<gene>
    <name evidence="4" type="ORF">IEN85_22440</name>
</gene>
<evidence type="ECO:0000313" key="5">
    <source>
        <dbReference type="Proteomes" id="UP000622317"/>
    </source>
</evidence>
<dbReference type="RefSeq" id="WP_191619355.1">
    <property type="nucleotide sequence ID" value="NZ_JACYFG010000057.1"/>
</dbReference>
<keyword evidence="2" id="KW-0732">Signal</keyword>
<comment type="caution">
    <text evidence="4">The sequence shown here is derived from an EMBL/GenBank/DDBJ whole genome shotgun (WGS) entry which is preliminary data.</text>
</comment>
<organism evidence="4 5">
    <name type="scientific">Pelagicoccus enzymogenes</name>
    <dbReference type="NCBI Taxonomy" id="2773457"/>
    <lineage>
        <taxon>Bacteria</taxon>
        <taxon>Pseudomonadati</taxon>
        <taxon>Verrucomicrobiota</taxon>
        <taxon>Opitutia</taxon>
        <taxon>Puniceicoccales</taxon>
        <taxon>Pelagicoccaceae</taxon>
        <taxon>Pelagicoccus</taxon>
    </lineage>
</organism>
<dbReference type="Pfam" id="PF06439">
    <property type="entry name" value="3keto-disac_hyd"/>
    <property type="match status" value="1"/>
</dbReference>
<feature type="domain" description="3-keto-alpha-glucoside-1,2-lyase/3-keto-2-hydroxy-glucal hydratase" evidence="3">
    <location>
        <begin position="24"/>
        <end position="227"/>
    </location>
</feature>
<dbReference type="Proteomes" id="UP000622317">
    <property type="component" value="Unassembled WGS sequence"/>
</dbReference>
<dbReference type="Gene3D" id="2.60.120.560">
    <property type="entry name" value="Exo-inulinase, domain 1"/>
    <property type="match status" value="1"/>
</dbReference>
<evidence type="ECO:0000313" key="4">
    <source>
        <dbReference type="EMBL" id="MBD5782275.1"/>
    </source>
</evidence>
<name>A0A927FDC0_9BACT</name>
<dbReference type="AlphaFoldDB" id="A0A927FDC0"/>
<feature type="region of interest" description="Disordered" evidence="1">
    <location>
        <begin position="137"/>
        <end position="170"/>
    </location>
</feature>
<feature type="signal peptide" evidence="2">
    <location>
        <begin position="1"/>
        <end position="21"/>
    </location>
</feature>
<dbReference type="InterPro" id="IPR010496">
    <property type="entry name" value="AL/BT2_dom"/>
</dbReference>
<dbReference type="EMBL" id="JACYFG010000057">
    <property type="protein sequence ID" value="MBD5782275.1"/>
    <property type="molecule type" value="Genomic_DNA"/>
</dbReference>
<evidence type="ECO:0000259" key="3">
    <source>
        <dbReference type="Pfam" id="PF06439"/>
    </source>
</evidence>
<evidence type="ECO:0000256" key="2">
    <source>
        <dbReference type="SAM" id="SignalP"/>
    </source>
</evidence>
<keyword evidence="5" id="KW-1185">Reference proteome</keyword>
<evidence type="ECO:0000256" key="1">
    <source>
        <dbReference type="SAM" id="MobiDB-lite"/>
    </source>
</evidence>
<proteinExistence type="predicted"/>
<feature type="compositionally biased region" description="Basic and acidic residues" evidence="1">
    <location>
        <begin position="155"/>
        <end position="170"/>
    </location>
</feature>
<protein>
    <submittedName>
        <fullName evidence="4">DUF1080 domain-containing protein</fullName>
    </submittedName>
</protein>
<dbReference type="GO" id="GO:0016787">
    <property type="term" value="F:hydrolase activity"/>
    <property type="evidence" value="ECO:0007669"/>
    <property type="project" value="InterPro"/>
</dbReference>
<sequence>MKIRSLPLAAAAIALSSIANADDGWTYLFQDTDLNEFYFDFVEETEPEDVFEIKSDGTLSIKGEGKPEGYIQTLDEYENYEIKFEYRWPAKPGKSGIQIHSTSDTAHGVWPESIEIQLEPERSGDFWVLNTTIDVEEEQMPSKSAERNRRIRLTPKPEPRDYGKPKKKLEKEPDQWNAMHIVAEGDTIKVYLNEKLVNVAKNASVSSGFITIQAEESDLDIRNFRIREL</sequence>
<feature type="chain" id="PRO_5036766622" evidence="2">
    <location>
        <begin position="22"/>
        <end position="229"/>
    </location>
</feature>
<reference evidence="4" key="1">
    <citation type="submission" date="2020-09" db="EMBL/GenBank/DDBJ databases">
        <title>Pelagicoccus enzymogenes sp. nov. with an EPS production, isolated from marine sediment.</title>
        <authorList>
            <person name="Feng X."/>
        </authorList>
    </citation>
    <scope>NUCLEOTIDE SEQUENCE</scope>
    <source>
        <strain evidence="4">NFK12</strain>
    </source>
</reference>
<accession>A0A927FDC0</accession>